<organism evidence="1 2">
    <name type="scientific">Spongiactinospora gelatinilytica</name>
    <dbReference type="NCBI Taxonomy" id="2666298"/>
    <lineage>
        <taxon>Bacteria</taxon>
        <taxon>Bacillati</taxon>
        <taxon>Actinomycetota</taxon>
        <taxon>Actinomycetes</taxon>
        <taxon>Streptosporangiales</taxon>
        <taxon>Streptosporangiaceae</taxon>
        <taxon>Spongiactinospora</taxon>
    </lineage>
</organism>
<evidence type="ECO:0008006" key="3">
    <source>
        <dbReference type="Google" id="ProtNLM"/>
    </source>
</evidence>
<proteinExistence type="predicted"/>
<protein>
    <recommendedName>
        <fullName evidence="3">XRE family transcriptional regulator</fullName>
    </recommendedName>
</protein>
<evidence type="ECO:0000313" key="1">
    <source>
        <dbReference type="EMBL" id="PZG44153.1"/>
    </source>
</evidence>
<sequence>MERRRLIQAAALGIGLTTMENQERVRQLLALSDERRSVEDWERTCEDLLQGLRVQPAARNKETIGIELEALLRERQRASPVRREDLLRIQAALAALYANALGRLSEHQAALRWWRTARQSADASKDQHLAIGVRATEAGNALYGQRSPGVVLELTRAAYGIAKGVPSWGPVYVLCARARAAAVLQRHDEALAALRQAEALVGGAELPVPSVMPSYWSDACPAEWTASFVYARIGDEARSEQARAAVFGYDDLGCHGDSGQPCYGRSLCGALG</sequence>
<name>A0A2W2G804_9ACTN</name>
<reference evidence="1 2" key="1">
    <citation type="submission" date="2018-01" db="EMBL/GenBank/DDBJ databases">
        <title>Draft genome sequence of Sphaerisporangium sp. 7K107.</title>
        <authorList>
            <person name="Sahin N."/>
            <person name="Saygin H."/>
            <person name="Ay H."/>
        </authorList>
    </citation>
    <scope>NUCLEOTIDE SEQUENCE [LARGE SCALE GENOMIC DNA]</scope>
    <source>
        <strain evidence="1 2">7K107</strain>
    </source>
</reference>
<comment type="caution">
    <text evidence="1">The sequence shown here is derived from an EMBL/GenBank/DDBJ whole genome shotgun (WGS) entry which is preliminary data.</text>
</comment>
<dbReference type="AlphaFoldDB" id="A0A2W2G804"/>
<dbReference type="EMBL" id="POUA01000128">
    <property type="protein sequence ID" value="PZG44153.1"/>
    <property type="molecule type" value="Genomic_DNA"/>
</dbReference>
<dbReference type="Proteomes" id="UP000248544">
    <property type="component" value="Unassembled WGS sequence"/>
</dbReference>
<keyword evidence="2" id="KW-1185">Reference proteome</keyword>
<accession>A0A2W2G804</accession>
<gene>
    <name evidence="1" type="ORF">C1I98_17625</name>
</gene>
<dbReference type="RefSeq" id="WP_111168548.1">
    <property type="nucleotide sequence ID" value="NZ_POUA01000128.1"/>
</dbReference>
<evidence type="ECO:0000313" key="2">
    <source>
        <dbReference type="Proteomes" id="UP000248544"/>
    </source>
</evidence>